<dbReference type="InterPro" id="IPR036291">
    <property type="entry name" value="NAD(P)-bd_dom_sf"/>
</dbReference>
<dbReference type="EMBL" id="SGPK01000084">
    <property type="protein sequence ID" value="THH08859.1"/>
    <property type="molecule type" value="Genomic_DNA"/>
</dbReference>
<dbReference type="OrthoDB" id="3233595at2759"/>
<dbReference type="Pfam" id="PF08240">
    <property type="entry name" value="ADH_N"/>
    <property type="match status" value="1"/>
</dbReference>
<dbReference type="SUPFAM" id="SSF50129">
    <property type="entry name" value="GroES-like"/>
    <property type="match status" value="1"/>
</dbReference>
<dbReference type="InterPro" id="IPR013154">
    <property type="entry name" value="ADH-like_N"/>
</dbReference>
<dbReference type="SMART" id="SM00829">
    <property type="entry name" value="PKS_ER"/>
    <property type="match status" value="1"/>
</dbReference>
<name>A0A4S4LB63_9AGAM</name>
<dbReference type="InterPro" id="IPR011032">
    <property type="entry name" value="GroES-like_sf"/>
</dbReference>
<dbReference type="InterPro" id="IPR047122">
    <property type="entry name" value="Trans-enoyl_RdTase-like"/>
</dbReference>
<dbReference type="Pfam" id="PF00107">
    <property type="entry name" value="ADH_zinc_N"/>
    <property type="match status" value="1"/>
</dbReference>
<dbReference type="GO" id="GO:0016651">
    <property type="term" value="F:oxidoreductase activity, acting on NAD(P)H"/>
    <property type="evidence" value="ECO:0007669"/>
    <property type="project" value="InterPro"/>
</dbReference>
<dbReference type="InterPro" id="IPR013149">
    <property type="entry name" value="ADH-like_C"/>
</dbReference>
<sequence>MVQQKALFLETPVNGEWVVRTRDVPKPGPGELLVKIRAAALNPVEWKIRAFDFRVEKYPAILGSDSAGTVEEVGQGVQGFTKGDRVLHQGSINDDKATFQQYAIVSAEITAKLPLNISFDEAASVPACLATAAVGLYNGRHKPGLTKLTPPWEEGGKNIYAGQPIVIFGGSGSVGQYVIQLAKLSGFSPIIATASQHNAELLKSVGATHVIDRNADVLAEATKIAGSPVKIVFDTVSAKDTQTQAWELLAPGGVLLLVLPQQIDTAKYPNKTAIAINIDRNVPDGRPLVVSLYSKLTQLLADGSIKPNRIEALPDGLAGIPAGVERIARNEVSGFKLVAHPQETA</sequence>
<dbReference type="PANTHER" id="PTHR45348">
    <property type="entry name" value="HYPOTHETICAL OXIDOREDUCTASE (EUROFUNG)"/>
    <property type="match status" value="1"/>
</dbReference>
<dbReference type="Gene3D" id="3.40.50.720">
    <property type="entry name" value="NAD(P)-binding Rossmann-like Domain"/>
    <property type="match status" value="1"/>
</dbReference>
<dbReference type="InterPro" id="IPR020843">
    <property type="entry name" value="ER"/>
</dbReference>
<dbReference type="PANTHER" id="PTHR45348:SF2">
    <property type="entry name" value="ZINC-TYPE ALCOHOL DEHYDROGENASE-LIKE PROTEIN C2E1P3.01"/>
    <property type="match status" value="1"/>
</dbReference>
<dbReference type="Gene3D" id="3.90.180.10">
    <property type="entry name" value="Medium-chain alcohol dehydrogenases, catalytic domain"/>
    <property type="match status" value="1"/>
</dbReference>
<evidence type="ECO:0000313" key="2">
    <source>
        <dbReference type="EMBL" id="THH08859.1"/>
    </source>
</evidence>
<dbReference type="AlphaFoldDB" id="A0A4S4LB63"/>
<gene>
    <name evidence="2" type="ORF">EW145_g2417</name>
</gene>
<feature type="domain" description="Enoyl reductase (ER)" evidence="1">
    <location>
        <begin position="15"/>
        <end position="339"/>
    </location>
</feature>
<reference evidence="2 3" key="1">
    <citation type="submission" date="2019-02" db="EMBL/GenBank/DDBJ databases">
        <title>Genome sequencing of the rare red list fungi Phellinidium pouzarii.</title>
        <authorList>
            <person name="Buettner E."/>
            <person name="Kellner H."/>
        </authorList>
    </citation>
    <scope>NUCLEOTIDE SEQUENCE [LARGE SCALE GENOMIC DNA]</scope>
    <source>
        <strain evidence="2 3">DSM 108285</strain>
    </source>
</reference>
<keyword evidence="3" id="KW-1185">Reference proteome</keyword>
<organism evidence="2 3">
    <name type="scientific">Phellinidium pouzarii</name>
    <dbReference type="NCBI Taxonomy" id="167371"/>
    <lineage>
        <taxon>Eukaryota</taxon>
        <taxon>Fungi</taxon>
        <taxon>Dikarya</taxon>
        <taxon>Basidiomycota</taxon>
        <taxon>Agaricomycotina</taxon>
        <taxon>Agaricomycetes</taxon>
        <taxon>Hymenochaetales</taxon>
        <taxon>Hymenochaetaceae</taxon>
        <taxon>Phellinidium</taxon>
    </lineage>
</organism>
<evidence type="ECO:0000313" key="3">
    <source>
        <dbReference type="Proteomes" id="UP000308199"/>
    </source>
</evidence>
<dbReference type="Proteomes" id="UP000308199">
    <property type="component" value="Unassembled WGS sequence"/>
</dbReference>
<dbReference type="CDD" id="cd08249">
    <property type="entry name" value="enoyl_reductase_like"/>
    <property type="match status" value="1"/>
</dbReference>
<evidence type="ECO:0000259" key="1">
    <source>
        <dbReference type="SMART" id="SM00829"/>
    </source>
</evidence>
<proteinExistence type="predicted"/>
<protein>
    <recommendedName>
        <fullName evidence="1">Enoyl reductase (ER) domain-containing protein</fullName>
    </recommendedName>
</protein>
<accession>A0A4S4LB63</accession>
<comment type="caution">
    <text evidence="2">The sequence shown here is derived from an EMBL/GenBank/DDBJ whole genome shotgun (WGS) entry which is preliminary data.</text>
</comment>
<dbReference type="SUPFAM" id="SSF51735">
    <property type="entry name" value="NAD(P)-binding Rossmann-fold domains"/>
    <property type="match status" value="1"/>
</dbReference>